<evidence type="ECO:0000256" key="2">
    <source>
        <dbReference type="ARBA" id="ARBA00022472"/>
    </source>
</evidence>
<dbReference type="Gene3D" id="1.25.70.10">
    <property type="entry name" value="Transcription termination factor 3, mitochondrial"/>
    <property type="match status" value="1"/>
</dbReference>
<keyword evidence="5" id="KW-1185">Reference proteome</keyword>
<evidence type="ECO:0000313" key="4">
    <source>
        <dbReference type="EMBL" id="KZV54351.1"/>
    </source>
</evidence>
<proteinExistence type="inferred from homology"/>
<comment type="similarity">
    <text evidence="1">Belongs to the mTERF family.</text>
</comment>
<dbReference type="AlphaFoldDB" id="A0A2Z7DBG3"/>
<dbReference type="OrthoDB" id="637682at2759"/>
<dbReference type="PANTHER" id="PTHR13068">
    <property type="entry name" value="CGI-12 PROTEIN-RELATED"/>
    <property type="match status" value="1"/>
</dbReference>
<gene>
    <name evidence="4" type="ORF">F511_03606</name>
</gene>
<dbReference type="InterPro" id="IPR038538">
    <property type="entry name" value="MTERF_sf"/>
</dbReference>
<evidence type="ECO:0000313" key="5">
    <source>
        <dbReference type="Proteomes" id="UP000250235"/>
    </source>
</evidence>
<name>A0A2Z7DBG3_9LAMI</name>
<dbReference type="GO" id="GO:0006353">
    <property type="term" value="P:DNA-templated transcription termination"/>
    <property type="evidence" value="ECO:0007669"/>
    <property type="project" value="UniProtKB-KW"/>
</dbReference>
<accession>A0A2Z7DBG3</accession>
<keyword evidence="2" id="KW-0806">Transcription termination</keyword>
<sequence>MFRGQILSRIGKNRFFANFCSLGNGERPSVNSVAGISLLKSEPVSSDKLSPGREHVISYLVNSCGLTLEKAVSASGRLHFVSPDKPNDVLLFLEKHGFSKPQITELVSRRPKFLLSNPEKSFLPKIEFFLHSAGFSETDMVKTFVKHPGYLAKSVEKLLAPVYEYLEDVVGSRKAGILLRRGSWVFDRGLHKNVIDNVAFLRELEVPERSIQYALYHYPHVVTRDLQSFKRIVSEVQGMGFNPLQMSFVVAMHSRTGKNSRVIWERCYETYSSWGWSKDDIHLAYRKYPSCMLLSEKKISRFLDFVVNKMGRDSRSIAQMPNVIAYSMEKRIIPRYSVLRHLFLNGFVEKDWSLASVIYPAEQKFLEKSLIAKEVKLSVLLVPTETRFLEKFVTRYKEEVPKLYDVYKRKIGPEELRPKTIKFREKTLLPKFKYFQSVGFPMSQALSLETPLPAINSITICHDLEHVENPPSASSSVMQTVILFEYDDEWKSNNGEIPVFEWCSRSGEDVGVGVVHLDDVDHIVMRPNEFNVGRSGDTFSLTDGSNLSISADFTTSITVMFTLKAAKSAQFVPSTTDSTSTDFSQGTATHGLGYHISPGFLNHGRILPGAEIC</sequence>
<dbReference type="FunFam" id="1.25.70.10:FF:000001">
    <property type="entry name" value="Mitochondrial transcription termination factor-like"/>
    <property type="match status" value="1"/>
</dbReference>
<dbReference type="PANTHER" id="PTHR13068:SF166">
    <property type="entry name" value="TRANSCRIPTION TERMINATION FACTOR MTERF15, MITOCHONDRIAL-LIKE"/>
    <property type="match status" value="1"/>
</dbReference>
<dbReference type="EMBL" id="KQ989535">
    <property type="protein sequence ID" value="KZV54351.1"/>
    <property type="molecule type" value="Genomic_DNA"/>
</dbReference>
<keyword evidence="3" id="KW-0809">Transit peptide</keyword>
<dbReference type="InterPro" id="IPR003690">
    <property type="entry name" value="MTERF"/>
</dbReference>
<reference evidence="4 5" key="1">
    <citation type="journal article" date="2015" name="Proc. Natl. Acad. Sci. U.S.A.">
        <title>The resurrection genome of Boea hygrometrica: A blueprint for survival of dehydration.</title>
        <authorList>
            <person name="Xiao L."/>
            <person name="Yang G."/>
            <person name="Zhang L."/>
            <person name="Yang X."/>
            <person name="Zhao S."/>
            <person name="Ji Z."/>
            <person name="Zhou Q."/>
            <person name="Hu M."/>
            <person name="Wang Y."/>
            <person name="Chen M."/>
            <person name="Xu Y."/>
            <person name="Jin H."/>
            <person name="Xiao X."/>
            <person name="Hu G."/>
            <person name="Bao F."/>
            <person name="Hu Y."/>
            <person name="Wan P."/>
            <person name="Li L."/>
            <person name="Deng X."/>
            <person name="Kuang T."/>
            <person name="Xiang C."/>
            <person name="Zhu J.K."/>
            <person name="Oliver M.J."/>
            <person name="He Y."/>
        </authorList>
    </citation>
    <scope>NUCLEOTIDE SEQUENCE [LARGE SCALE GENOMIC DNA]</scope>
    <source>
        <strain evidence="5">cv. XS01</strain>
    </source>
</reference>
<protein>
    <submittedName>
        <fullName evidence="4">Mitochondrial transcription termination factor family protein</fullName>
    </submittedName>
</protein>
<dbReference type="SMART" id="SM00733">
    <property type="entry name" value="Mterf"/>
    <property type="match status" value="7"/>
</dbReference>
<dbReference type="Pfam" id="PF02536">
    <property type="entry name" value="mTERF"/>
    <property type="match status" value="2"/>
</dbReference>
<dbReference type="Proteomes" id="UP000250235">
    <property type="component" value="Unassembled WGS sequence"/>
</dbReference>
<evidence type="ECO:0000256" key="1">
    <source>
        <dbReference type="ARBA" id="ARBA00007692"/>
    </source>
</evidence>
<dbReference type="GO" id="GO:0003676">
    <property type="term" value="F:nucleic acid binding"/>
    <property type="evidence" value="ECO:0007669"/>
    <property type="project" value="InterPro"/>
</dbReference>
<keyword evidence="2" id="KW-0805">Transcription regulation</keyword>
<organism evidence="4 5">
    <name type="scientific">Dorcoceras hygrometricum</name>
    <dbReference type="NCBI Taxonomy" id="472368"/>
    <lineage>
        <taxon>Eukaryota</taxon>
        <taxon>Viridiplantae</taxon>
        <taxon>Streptophyta</taxon>
        <taxon>Embryophyta</taxon>
        <taxon>Tracheophyta</taxon>
        <taxon>Spermatophyta</taxon>
        <taxon>Magnoliopsida</taxon>
        <taxon>eudicotyledons</taxon>
        <taxon>Gunneridae</taxon>
        <taxon>Pentapetalae</taxon>
        <taxon>asterids</taxon>
        <taxon>lamiids</taxon>
        <taxon>Lamiales</taxon>
        <taxon>Gesneriaceae</taxon>
        <taxon>Didymocarpoideae</taxon>
        <taxon>Trichosporeae</taxon>
        <taxon>Loxocarpinae</taxon>
        <taxon>Dorcoceras</taxon>
    </lineage>
</organism>
<keyword evidence="2" id="KW-0804">Transcription</keyword>
<evidence type="ECO:0000256" key="3">
    <source>
        <dbReference type="ARBA" id="ARBA00022946"/>
    </source>
</evidence>